<accession>A0A2P8EDT2</accession>
<feature type="compositionally biased region" description="Basic and acidic residues" evidence="1">
    <location>
        <begin position="39"/>
        <end position="53"/>
    </location>
</feature>
<proteinExistence type="predicted"/>
<evidence type="ECO:0000313" key="2">
    <source>
        <dbReference type="EMBL" id="PSL07594.1"/>
    </source>
</evidence>
<organism evidence="2 3">
    <name type="scientific">Cecembia rubra</name>
    <dbReference type="NCBI Taxonomy" id="1485585"/>
    <lineage>
        <taxon>Bacteria</taxon>
        <taxon>Pseudomonadati</taxon>
        <taxon>Bacteroidota</taxon>
        <taxon>Cytophagia</taxon>
        <taxon>Cytophagales</taxon>
        <taxon>Cyclobacteriaceae</taxon>
        <taxon>Cecembia</taxon>
    </lineage>
</organism>
<dbReference type="AlphaFoldDB" id="A0A2P8EDT2"/>
<evidence type="ECO:0000313" key="3">
    <source>
        <dbReference type="Proteomes" id="UP000240708"/>
    </source>
</evidence>
<sequence length="152" mass="17056">MEFQEDIKQQLFIAAQDLMKKQIQDLQKQLADLQESSESEEKSSAGDKYETHQEMLNQSRDMLEKSLSKSKMLLGQLNAVPVKGTDTVQEGALVKLPIGTLWISIPLGKVSLNGSDYQLVSKDSPLVTALWNLKKGDSYEFRGKKEAIIQII</sequence>
<protein>
    <recommendedName>
        <fullName evidence="4">Transcription elongation GreA/GreB family factor</fullName>
    </recommendedName>
</protein>
<dbReference type="EMBL" id="PYGF01000001">
    <property type="protein sequence ID" value="PSL07594.1"/>
    <property type="molecule type" value="Genomic_DNA"/>
</dbReference>
<name>A0A2P8EDT2_9BACT</name>
<gene>
    <name evidence="2" type="ORF">CLV48_101526</name>
</gene>
<evidence type="ECO:0000256" key="1">
    <source>
        <dbReference type="SAM" id="MobiDB-lite"/>
    </source>
</evidence>
<evidence type="ECO:0008006" key="4">
    <source>
        <dbReference type="Google" id="ProtNLM"/>
    </source>
</evidence>
<feature type="region of interest" description="Disordered" evidence="1">
    <location>
        <begin position="29"/>
        <end position="53"/>
    </location>
</feature>
<dbReference type="Proteomes" id="UP000240708">
    <property type="component" value="Unassembled WGS sequence"/>
</dbReference>
<dbReference type="RefSeq" id="WP_106565664.1">
    <property type="nucleotide sequence ID" value="NZ_PYGF01000001.1"/>
</dbReference>
<reference evidence="2 3" key="1">
    <citation type="submission" date="2018-03" db="EMBL/GenBank/DDBJ databases">
        <title>Genomic Encyclopedia of Archaeal and Bacterial Type Strains, Phase II (KMG-II): from individual species to whole genera.</title>
        <authorList>
            <person name="Goeker M."/>
        </authorList>
    </citation>
    <scope>NUCLEOTIDE SEQUENCE [LARGE SCALE GENOMIC DNA]</scope>
    <source>
        <strain evidence="2 3">DSM 28057</strain>
    </source>
</reference>
<dbReference type="OrthoDB" id="667380at2"/>
<comment type="caution">
    <text evidence="2">The sequence shown here is derived from an EMBL/GenBank/DDBJ whole genome shotgun (WGS) entry which is preliminary data.</text>
</comment>
<keyword evidence="3" id="KW-1185">Reference proteome</keyword>